<evidence type="ECO:0000259" key="7">
    <source>
        <dbReference type="PROSITE" id="PS51755"/>
    </source>
</evidence>
<dbReference type="InterPro" id="IPR016032">
    <property type="entry name" value="Sig_transdc_resp-reg_C-effctor"/>
</dbReference>
<dbReference type="Gene3D" id="1.25.40.10">
    <property type="entry name" value="Tetratricopeptide repeat domain"/>
    <property type="match status" value="3"/>
</dbReference>
<evidence type="ECO:0000313" key="8">
    <source>
        <dbReference type="EMBL" id="MBB6038754.1"/>
    </source>
</evidence>
<feature type="repeat" description="TPR" evidence="5">
    <location>
        <begin position="699"/>
        <end position="732"/>
    </location>
</feature>
<evidence type="ECO:0000256" key="6">
    <source>
        <dbReference type="PROSITE-ProRule" id="PRU01091"/>
    </source>
</evidence>
<dbReference type="PRINTS" id="PR00364">
    <property type="entry name" value="DISEASERSIST"/>
</dbReference>
<dbReference type="RefSeq" id="WP_203686537.1">
    <property type="nucleotide sequence ID" value="NZ_BONT01000060.1"/>
</dbReference>
<keyword evidence="5" id="KW-0802">TPR repeat</keyword>
<dbReference type="Proteomes" id="UP000548476">
    <property type="component" value="Unassembled WGS sequence"/>
</dbReference>
<dbReference type="Pfam" id="PF03704">
    <property type="entry name" value="BTAD"/>
    <property type="match status" value="1"/>
</dbReference>
<dbReference type="GO" id="GO:0000160">
    <property type="term" value="P:phosphorelay signal transduction system"/>
    <property type="evidence" value="ECO:0007669"/>
    <property type="project" value="InterPro"/>
</dbReference>
<dbReference type="SUPFAM" id="SSF46894">
    <property type="entry name" value="C-terminal effector domain of the bipartite response regulators"/>
    <property type="match status" value="1"/>
</dbReference>
<dbReference type="PANTHER" id="PTHR35807">
    <property type="entry name" value="TRANSCRIPTIONAL REGULATOR REDD-RELATED"/>
    <property type="match status" value="1"/>
</dbReference>
<gene>
    <name evidence="8" type="ORF">HNR73_006640</name>
</gene>
<evidence type="ECO:0000313" key="9">
    <source>
        <dbReference type="Proteomes" id="UP000548476"/>
    </source>
</evidence>
<dbReference type="InterPro" id="IPR051677">
    <property type="entry name" value="AfsR-DnrI-RedD_regulator"/>
</dbReference>
<keyword evidence="9" id="KW-1185">Reference proteome</keyword>
<organism evidence="8 9">
    <name type="scientific">Phytomonospora endophytica</name>
    <dbReference type="NCBI Taxonomy" id="714109"/>
    <lineage>
        <taxon>Bacteria</taxon>
        <taxon>Bacillati</taxon>
        <taxon>Actinomycetota</taxon>
        <taxon>Actinomycetes</taxon>
        <taxon>Micromonosporales</taxon>
        <taxon>Micromonosporaceae</taxon>
        <taxon>Phytomonospora</taxon>
    </lineage>
</organism>
<accession>A0A841FSH3</accession>
<dbReference type="InterPro" id="IPR001867">
    <property type="entry name" value="OmpR/PhoB-type_DNA-bd"/>
</dbReference>
<dbReference type="PROSITE" id="PS50005">
    <property type="entry name" value="TPR"/>
    <property type="match status" value="1"/>
</dbReference>
<dbReference type="SUPFAM" id="SSF48452">
    <property type="entry name" value="TPR-like"/>
    <property type="match status" value="3"/>
</dbReference>
<evidence type="ECO:0000256" key="4">
    <source>
        <dbReference type="ARBA" id="ARBA00023163"/>
    </source>
</evidence>
<reference evidence="8 9" key="1">
    <citation type="submission" date="2020-08" db="EMBL/GenBank/DDBJ databases">
        <title>Genomic Encyclopedia of Type Strains, Phase IV (KMG-IV): sequencing the most valuable type-strain genomes for metagenomic binning, comparative biology and taxonomic classification.</title>
        <authorList>
            <person name="Goeker M."/>
        </authorList>
    </citation>
    <scope>NUCLEOTIDE SEQUENCE [LARGE SCALE GENOMIC DNA]</scope>
    <source>
        <strain evidence="8 9">YIM 65646</strain>
    </source>
</reference>
<dbReference type="InterPro" id="IPR019734">
    <property type="entry name" value="TPR_rpt"/>
</dbReference>
<sequence>MRISLIGPVQIAAGGESTAIVAPKRACVLAVLAARPGTPVSKQDLIDHVWDGAPPESVMNVLYSHITRLRAALRHTSDARIDRAGAGGYVLDTASGHVDVHDLRRLAAEASTLDEGGNPGDALAVWRAAARLADGEALVGIGGRWAEGFRTGFRRERHNVLAERFRLELAAGQHAAVVDELAALVAGEPLAEALVAHLMLALYRCGRPAEALTVYENTRVGLRDLLGSDPSAQLRGLHRRILEQDPALSMRRAGTVGAPAAVVTRQVPAQLPADTPGFVGRDAERDEVRRQAAATGLVVIDGMAGVGKTALAVHVARALAPQYPDGQLYVDLRGYADGVPPMPPARALEWLLRSIGADVPDEPGERSAAWRTALAGRRVLLLLDNARDVEQVRSLLPGTSGCLALVTSRRRLVDLVDARPIALGSLPEAEAMRLFAAEAGTDADEETTRGIAAACGSLPLALRVAASRLRNRPAWTAADLLRRLTSGGDVVRGGVFAAFDLSYGELDGTTRRLFRLLSLFPGAEFDHHIAAALTGLTSRDAEAVLEELLDAHLVLDGTAAGGYRIHDLLREYGAQSIVDAAERDVALLALTEAYLAVAQASIRLVSPETRLLALITPEAAPIPLPGDLAEAEAWFAAQLGTIRQLIEDNLTAGNTAHAVDLCSIVLTYLNIYGGLLERRGLAEHGLKAARLLGSTAAEARLVNSLGMSLRDLGAYDEAIECFNRAARLRTEAGDPRGEFVFLYDGGLARNRQGDHGQGADMLLRAAAIARRQNDPRAESQILDHAVGTLARLGRVDEARTELARLDELVSATRDPRALLELKGKYDAIAYVSGDHATAIAGMREGLAYHREHGHTFGLASTLSFLTDALLAAGRHDEAVGTAMEQLDVLDQHQRPFQEATALRQIGAAQAGIGQHEEGVANLRSAVELADSIGAQWVRATAEHALGDAFAAAGDGESARVHWESAHAYFAVDDHPEAAVIAARLAAGP</sequence>
<dbReference type="CDD" id="cd15831">
    <property type="entry name" value="BTAD"/>
    <property type="match status" value="1"/>
</dbReference>
<dbReference type="SMART" id="SM00862">
    <property type="entry name" value="Trans_reg_C"/>
    <property type="match status" value="1"/>
</dbReference>
<dbReference type="Pfam" id="PF13181">
    <property type="entry name" value="TPR_8"/>
    <property type="match status" value="1"/>
</dbReference>
<dbReference type="InterPro" id="IPR027417">
    <property type="entry name" value="P-loop_NTPase"/>
</dbReference>
<dbReference type="SUPFAM" id="SSF52540">
    <property type="entry name" value="P-loop containing nucleoside triphosphate hydrolases"/>
    <property type="match status" value="1"/>
</dbReference>
<dbReference type="InterPro" id="IPR005158">
    <property type="entry name" value="BTAD"/>
</dbReference>
<name>A0A841FSH3_9ACTN</name>
<evidence type="ECO:0000256" key="5">
    <source>
        <dbReference type="PROSITE-ProRule" id="PRU00339"/>
    </source>
</evidence>
<dbReference type="InterPro" id="IPR011990">
    <property type="entry name" value="TPR-like_helical_dom_sf"/>
</dbReference>
<evidence type="ECO:0000256" key="3">
    <source>
        <dbReference type="ARBA" id="ARBA00023125"/>
    </source>
</evidence>
<dbReference type="Gene3D" id="3.40.50.300">
    <property type="entry name" value="P-loop containing nucleotide triphosphate hydrolases"/>
    <property type="match status" value="1"/>
</dbReference>
<proteinExistence type="inferred from homology"/>
<dbReference type="GO" id="GO:0006355">
    <property type="term" value="P:regulation of DNA-templated transcription"/>
    <property type="evidence" value="ECO:0007669"/>
    <property type="project" value="InterPro"/>
</dbReference>
<evidence type="ECO:0000256" key="1">
    <source>
        <dbReference type="ARBA" id="ARBA00005820"/>
    </source>
</evidence>
<keyword evidence="2" id="KW-0805">Transcription regulation</keyword>
<dbReference type="EMBL" id="JACHGT010000018">
    <property type="protein sequence ID" value="MBB6038754.1"/>
    <property type="molecule type" value="Genomic_DNA"/>
</dbReference>
<dbReference type="AlphaFoldDB" id="A0A841FSH3"/>
<feature type="domain" description="OmpR/PhoB-type" evidence="7">
    <location>
        <begin position="1"/>
        <end position="93"/>
    </location>
</feature>
<comment type="caution">
    <text evidence="8">The sequence shown here is derived from an EMBL/GenBank/DDBJ whole genome shotgun (WGS) entry which is preliminary data.</text>
</comment>
<dbReference type="Gene3D" id="1.10.10.10">
    <property type="entry name" value="Winged helix-like DNA-binding domain superfamily/Winged helix DNA-binding domain"/>
    <property type="match status" value="2"/>
</dbReference>
<keyword evidence="3 6" id="KW-0238">DNA-binding</keyword>
<feature type="DNA-binding region" description="OmpR/PhoB-type" evidence="6">
    <location>
        <begin position="1"/>
        <end position="93"/>
    </location>
</feature>
<dbReference type="Pfam" id="PF00486">
    <property type="entry name" value="Trans_reg_C"/>
    <property type="match status" value="1"/>
</dbReference>
<dbReference type="GO" id="GO:0003677">
    <property type="term" value="F:DNA binding"/>
    <property type="evidence" value="ECO:0007669"/>
    <property type="project" value="UniProtKB-UniRule"/>
</dbReference>
<dbReference type="SMART" id="SM01043">
    <property type="entry name" value="BTAD"/>
    <property type="match status" value="1"/>
</dbReference>
<dbReference type="GO" id="GO:0043531">
    <property type="term" value="F:ADP binding"/>
    <property type="evidence" value="ECO:0007669"/>
    <property type="project" value="InterPro"/>
</dbReference>
<dbReference type="InterPro" id="IPR036388">
    <property type="entry name" value="WH-like_DNA-bd_sf"/>
</dbReference>
<keyword evidence="4" id="KW-0804">Transcription</keyword>
<dbReference type="SMART" id="SM00028">
    <property type="entry name" value="TPR"/>
    <property type="match status" value="4"/>
</dbReference>
<dbReference type="PANTHER" id="PTHR35807:SF1">
    <property type="entry name" value="TRANSCRIPTIONAL REGULATOR REDD"/>
    <property type="match status" value="1"/>
</dbReference>
<comment type="similarity">
    <text evidence="1">Belongs to the AfsR/DnrI/RedD regulatory family.</text>
</comment>
<protein>
    <submittedName>
        <fullName evidence="8">DNA-binding SARP family transcriptional activator/tetratricopeptide (TPR) repeat protein</fullName>
    </submittedName>
</protein>
<evidence type="ECO:0000256" key="2">
    <source>
        <dbReference type="ARBA" id="ARBA00023015"/>
    </source>
</evidence>
<dbReference type="PROSITE" id="PS51755">
    <property type="entry name" value="OMPR_PHOB"/>
    <property type="match status" value="1"/>
</dbReference>